<dbReference type="RefSeq" id="WP_379872262.1">
    <property type="nucleotide sequence ID" value="NZ_JBHTBH010000008.1"/>
</dbReference>
<dbReference type="Gene3D" id="2.40.33.20">
    <property type="entry name" value="PK beta-barrel domain-like"/>
    <property type="match status" value="1"/>
</dbReference>
<proteinExistence type="predicted"/>
<name>A0ABW2KK64_9ACTN</name>
<dbReference type="InterPro" id="IPR005302">
    <property type="entry name" value="MoCF_Sase_C"/>
</dbReference>
<evidence type="ECO:0000313" key="3">
    <source>
        <dbReference type="Proteomes" id="UP001596540"/>
    </source>
</evidence>
<dbReference type="PANTHER" id="PTHR30212">
    <property type="entry name" value="PROTEIN YIIM"/>
    <property type="match status" value="1"/>
</dbReference>
<gene>
    <name evidence="2" type="ORF">ACFQRF_17945</name>
</gene>
<dbReference type="SUPFAM" id="SSF50800">
    <property type="entry name" value="PK beta-barrel domain-like"/>
    <property type="match status" value="1"/>
</dbReference>
<evidence type="ECO:0000313" key="2">
    <source>
        <dbReference type="EMBL" id="MFC7329616.1"/>
    </source>
</evidence>
<evidence type="ECO:0000259" key="1">
    <source>
        <dbReference type="PROSITE" id="PS51340"/>
    </source>
</evidence>
<dbReference type="EMBL" id="JBHTBH010000008">
    <property type="protein sequence ID" value="MFC7329616.1"/>
    <property type="molecule type" value="Genomic_DNA"/>
</dbReference>
<keyword evidence="3" id="KW-1185">Reference proteome</keyword>
<comment type="caution">
    <text evidence="2">The sequence shown here is derived from an EMBL/GenBank/DDBJ whole genome shotgun (WGS) entry which is preliminary data.</text>
</comment>
<dbReference type="Pfam" id="PF03473">
    <property type="entry name" value="MOSC"/>
    <property type="match status" value="1"/>
</dbReference>
<dbReference type="PROSITE" id="PS51340">
    <property type="entry name" value="MOSC"/>
    <property type="match status" value="1"/>
</dbReference>
<dbReference type="PANTHER" id="PTHR30212:SF2">
    <property type="entry name" value="PROTEIN YIIM"/>
    <property type="match status" value="1"/>
</dbReference>
<dbReference type="Proteomes" id="UP001596540">
    <property type="component" value="Unassembled WGS sequence"/>
</dbReference>
<dbReference type="InterPro" id="IPR052353">
    <property type="entry name" value="Benzoxazolinone_Detox_Enz"/>
</dbReference>
<feature type="domain" description="MOSC" evidence="1">
    <location>
        <begin position="31"/>
        <end position="165"/>
    </location>
</feature>
<dbReference type="InterPro" id="IPR011037">
    <property type="entry name" value="Pyrv_Knase-like_insert_dom_sf"/>
</dbReference>
<organism evidence="2 3">
    <name type="scientific">Marinactinospora rubrisoli</name>
    <dbReference type="NCBI Taxonomy" id="2715399"/>
    <lineage>
        <taxon>Bacteria</taxon>
        <taxon>Bacillati</taxon>
        <taxon>Actinomycetota</taxon>
        <taxon>Actinomycetes</taxon>
        <taxon>Streptosporangiales</taxon>
        <taxon>Nocardiopsidaceae</taxon>
        <taxon>Marinactinospora</taxon>
    </lineage>
</organism>
<sequence length="216" mass="24068">MTTPTVRSVSVGRARDAAWAGRLRRTAIDKRPVEGPVAVRSLGLAGDEQADLVNHGGPDQAVYAYAREDLDHWAERLGRELRDGMFGENLTTHGVQVSRALIGERWRIGTARFEVVLPRVPCSVFGAWMAEPAWVKRFTAEARTGAYLRVLDEGHLAAGDPITVEYRPGHGIDLATAFRARHDRDLDLLRRVLELPGRAEEWQRAYDRVARQLGPA</sequence>
<protein>
    <submittedName>
        <fullName evidence="2">MOSC domain-containing protein</fullName>
    </submittedName>
</protein>
<reference evidence="3" key="1">
    <citation type="journal article" date="2019" name="Int. J. Syst. Evol. Microbiol.">
        <title>The Global Catalogue of Microorganisms (GCM) 10K type strain sequencing project: providing services to taxonomists for standard genome sequencing and annotation.</title>
        <authorList>
            <consortium name="The Broad Institute Genomics Platform"/>
            <consortium name="The Broad Institute Genome Sequencing Center for Infectious Disease"/>
            <person name="Wu L."/>
            <person name="Ma J."/>
        </authorList>
    </citation>
    <scope>NUCLEOTIDE SEQUENCE [LARGE SCALE GENOMIC DNA]</scope>
    <source>
        <strain evidence="3">CGMCC 4.7382</strain>
    </source>
</reference>
<accession>A0ABW2KK64</accession>